<name>A0ABX6P413_9BURK</name>
<dbReference type="Gene3D" id="3.40.190.10">
    <property type="entry name" value="Periplasmic binding protein-like II"/>
    <property type="match status" value="1"/>
</dbReference>
<reference evidence="2 3" key="1">
    <citation type="submission" date="2020-05" db="EMBL/GenBank/DDBJ databases">
        <title>Ramlibacter rhizophilus sp. nov., isolated from rhizosphere soil of national flower Mugunghwa from South Korea.</title>
        <authorList>
            <person name="Zheng-Fei Y."/>
            <person name="Huan T."/>
        </authorList>
    </citation>
    <scope>NUCLEOTIDE SEQUENCE [LARGE SCALE GENOMIC DNA]</scope>
    <source>
        <strain evidence="2 3">H242</strain>
    </source>
</reference>
<dbReference type="PANTHER" id="PTHR42928">
    <property type="entry name" value="TRICARBOXYLATE-BINDING PROTEIN"/>
    <property type="match status" value="1"/>
</dbReference>
<dbReference type="InterPro" id="IPR005064">
    <property type="entry name" value="BUG"/>
</dbReference>
<accession>A0ABX6P413</accession>
<evidence type="ECO:0000256" key="1">
    <source>
        <dbReference type="ARBA" id="ARBA00006987"/>
    </source>
</evidence>
<gene>
    <name evidence="2" type="ORF">HK414_17690</name>
</gene>
<evidence type="ECO:0000313" key="3">
    <source>
        <dbReference type="Proteomes" id="UP000500826"/>
    </source>
</evidence>
<evidence type="ECO:0000313" key="2">
    <source>
        <dbReference type="EMBL" id="QJW84798.1"/>
    </source>
</evidence>
<dbReference type="Gene3D" id="3.40.190.150">
    <property type="entry name" value="Bordetella uptake gene, domain 1"/>
    <property type="match status" value="1"/>
</dbReference>
<protein>
    <recommendedName>
        <fullName evidence="4">Tripartite tricarboxylate transporter substrate binding protein</fullName>
    </recommendedName>
</protein>
<dbReference type="Pfam" id="PF03401">
    <property type="entry name" value="TctC"/>
    <property type="match status" value="1"/>
</dbReference>
<dbReference type="PANTHER" id="PTHR42928:SF5">
    <property type="entry name" value="BLR1237 PROTEIN"/>
    <property type="match status" value="1"/>
</dbReference>
<keyword evidence="3" id="KW-1185">Reference proteome</keyword>
<sequence>MHRLRQVSGVDLQLVAYKGGQPLLTDLMGNQIGAGISVVSDYLVQHRAGRVRIIATGSPKRSALAPDIPTLVESGYPDLYGVSSIGFFVRGGTPQPLVAQLSMEITDVLRTPDVRTRLLEMGAEPVGGTPEEFRRLVLSERSRWAPVAKAANVRVE</sequence>
<dbReference type="EMBL" id="CP053418">
    <property type="protein sequence ID" value="QJW84798.1"/>
    <property type="molecule type" value="Genomic_DNA"/>
</dbReference>
<reference evidence="2 3" key="2">
    <citation type="submission" date="2020-05" db="EMBL/GenBank/DDBJ databases">
        <authorList>
            <person name="Khan S.A."/>
            <person name="Jeon C.O."/>
            <person name="Chun B.H."/>
        </authorList>
    </citation>
    <scope>NUCLEOTIDE SEQUENCE [LARGE SCALE GENOMIC DNA]</scope>
    <source>
        <strain evidence="2 3">H242</strain>
    </source>
</reference>
<comment type="similarity">
    <text evidence="1">Belongs to the UPF0065 (bug) family.</text>
</comment>
<evidence type="ECO:0008006" key="4">
    <source>
        <dbReference type="Google" id="ProtNLM"/>
    </source>
</evidence>
<proteinExistence type="inferred from homology"/>
<dbReference type="InterPro" id="IPR042100">
    <property type="entry name" value="Bug_dom1"/>
</dbReference>
<dbReference type="Proteomes" id="UP000500826">
    <property type="component" value="Chromosome"/>
</dbReference>
<organism evidence="2 3">
    <name type="scientific">Ramlibacter terrae</name>
    <dbReference type="NCBI Taxonomy" id="2732511"/>
    <lineage>
        <taxon>Bacteria</taxon>
        <taxon>Pseudomonadati</taxon>
        <taxon>Pseudomonadota</taxon>
        <taxon>Betaproteobacteria</taxon>
        <taxon>Burkholderiales</taxon>
        <taxon>Comamonadaceae</taxon>
        <taxon>Ramlibacter</taxon>
    </lineage>
</organism>